<accession>A0A1D6QPV5</accession>
<evidence type="ECO:0000256" key="2">
    <source>
        <dbReference type="SAM" id="MobiDB-lite"/>
    </source>
</evidence>
<dbReference type="EMBL" id="CM000780">
    <property type="protein sequence ID" value="AQK59559.1"/>
    <property type="molecule type" value="Genomic_DNA"/>
</dbReference>
<dbReference type="InterPro" id="IPR011009">
    <property type="entry name" value="Kinase-like_dom_sf"/>
</dbReference>
<name>A0A1D6QPV5_MAIZE</name>
<keyword evidence="5" id="KW-0418">Kinase</keyword>
<feature type="compositionally biased region" description="Basic and acidic residues" evidence="2">
    <location>
        <begin position="7"/>
        <end position="17"/>
    </location>
</feature>
<evidence type="ECO:0000313" key="5">
    <source>
        <dbReference type="EMBL" id="AQK59559.1"/>
    </source>
</evidence>
<reference evidence="5" key="1">
    <citation type="submission" date="2015-12" db="EMBL/GenBank/DDBJ databases">
        <title>Update maize B73 reference genome by single molecule sequencing technologies.</title>
        <authorList>
            <consortium name="Maize Genome Sequencing Project"/>
            <person name="Ware D."/>
        </authorList>
    </citation>
    <scope>NUCLEOTIDE SEQUENCE</scope>
    <source>
        <tissue evidence="5">Seedling</tissue>
    </source>
</reference>
<organism evidence="5">
    <name type="scientific">Zea mays</name>
    <name type="common">Maize</name>
    <dbReference type="NCBI Taxonomy" id="4577"/>
    <lineage>
        <taxon>Eukaryota</taxon>
        <taxon>Viridiplantae</taxon>
        <taxon>Streptophyta</taxon>
        <taxon>Embryophyta</taxon>
        <taxon>Tracheophyta</taxon>
        <taxon>Spermatophyta</taxon>
        <taxon>Magnoliopsida</taxon>
        <taxon>Liliopsida</taxon>
        <taxon>Poales</taxon>
        <taxon>Poaceae</taxon>
        <taxon>PACMAD clade</taxon>
        <taxon>Panicoideae</taxon>
        <taxon>Andropogonodae</taxon>
        <taxon>Andropogoneae</taxon>
        <taxon>Tripsacinae</taxon>
        <taxon>Zea</taxon>
    </lineage>
</organism>
<feature type="region of interest" description="Disordered" evidence="2">
    <location>
        <begin position="1"/>
        <end position="23"/>
    </location>
</feature>
<dbReference type="SUPFAM" id="SSF56112">
    <property type="entry name" value="Protein kinase-like (PK-like)"/>
    <property type="match status" value="1"/>
</dbReference>
<proteinExistence type="predicted"/>
<feature type="region of interest" description="Disordered" evidence="2">
    <location>
        <begin position="344"/>
        <end position="459"/>
    </location>
</feature>
<dbReference type="AlphaFoldDB" id="A0A1D6QPV5"/>
<keyword evidence="5" id="KW-0808">Transferase</keyword>
<dbReference type="PROSITE" id="PS00107">
    <property type="entry name" value="PROTEIN_KINASE_ATP"/>
    <property type="match status" value="1"/>
</dbReference>
<dbReference type="InterPro" id="IPR017441">
    <property type="entry name" value="Protein_kinase_ATP_BS"/>
</dbReference>
<dbReference type="Pfam" id="PF14381">
    <property type="entry name" value="EDR1_CTR1_ARMC3_pept"/>
    <property type="match status" value="1"/>
</dbReference>
<dbReference type="GO" id="GO:0016301">
    <property type="term" value="F:kinase activity"/>
    <property type="evidence" value="ECO:0007669"/>
    <property type="project" value="UniProtKB-KW"/>
</dbReference>
<dbReference type="InterPro" id="IPR055164">
    <property type="entry name" value="EDR1/CTR1/ARMC3-like_pept-like"/>
</dbReference>
<dbReference type="Gene3D" id="3.30.200.20">
    <property type="entry name" value="Phosphorylase Kinase, domain 1"/>
    <property type="match status" value="1"/>
</dbReference>
<evidence type="ECO:0000256" key="3">
    <source>
        <dbReference type="SAM" id="Phobius"/>
    </source>
</evidence>
<evidence type="ECO:0000256" key="1">
    <source>
        <dbReference type="PROSITE-ProRule" id="PRU10141"/>
    </source>
</evidence>
<feature type="compositionally biased region" description="Polar residues" evidence="2">
    <location>
        <begin position="385"/>
        <end position="403"/>
    </location>
</feature>
<keyword evidence="3" id="KW-1133">Transmembrane helix</keyword>
<keyword evidence="1" id="KW-0547">Nucleotide-binding</keyword>
<evidence type="ECO:0000259" key="4">
    <source>
        <dbReference type="Pfam" id="PF14381"/>
    </source>
</evidence>
<dbReference type="GO" id="GO:0005524">
    <property type="term" value="F:ATP binding"/>
    <property type="evidence" value="ECO:0007669"/>
    <property type="project" value="UniProtKB-UniRule"/>
</dbReference>
<feature type="transmembrane region" description="Helical" evidence="3">
    <location>
        <begin position="582"/>
        <end position="608"/>
    </location>
</feature>
<sequence length="633" mass="70244">MDDLPGDEGRSQTHPSDRNWPSHLEQKFQSLPLTKQERNFDSAYSSLDSREVGHSLQAAQTLWSSGSLSGPIPNGFYSIIPEKRLKEHFDTIPSPDDLYSLGIEGFKAEIILVDIERDKKLSALKQLCTALVKGLNSNPAAMIKKIAGLVFDFYNRPNPHLSPARTSSEDLSNLLENRGVQLLGQIRHGSCRPKAILFKVLADSVGIDSKLLVGIPNEEPHGYDNSSKHMSVVVILKSAEFLVDLMRFPGQLVPFSSKAVVTSHMSATGESDSADYDSCDSPLEPNSPLCAQRQEQDDGNRSFKVLSLRNIMLKSTNSMEGKMSCSSHSEPNVANAFCGRSRDKVVDEHQRTASSSPEHPLSRVRGRSMLGDKQYGGAVAVSRSDGASTSNTHRARRSTNITPEISDDIVRAVRAMSESMRQNRLSREQKDGSLGSSNDSMKHEPAGDSNDDEASTRRPSALEGLRRQFNSQKAVSLPSSPNRSGILGLRSPSDYTEADLMATWNEVLQSSPFLNKPLLPYEEWCIEFSEITVGIRVGVGFFGEVFRGLWNGTDVAIKVFLEQDLTTENMKDFCNEISILRFYLYLLAVTFLMNWLKDCFLIVFFVLFQPTSTPQCHTLSWCMYEASSLIPSH</sequence>
<feature type="binding site" evidence="1">
    <location>
        <position position="558"/>
    </location>
    <ligand>
        <name>ATP</name>
        <dbReference type="ChEBI" id="CHEBI:30616"/>
    </ligand>
</feature>
<keyword evidence="3" id="KW-0472">Membrane</keyword>
<keyword evidence="3" id="KW-0812">Transmembrane</keyword>
<feature type="domain" description="EDR1/CTR1/ARMC3-like peptidase-like" evidence="4">
    <location>
        <begin position="57"/>
        <end position="253"/>
    </location>
</feature>
<keyword evidence="1" id="KW-0067">ATP-binding</keyword>
<protein>
    <submittedName>
        <fullName evidence="5">Protein kinase superfamily protein</fullName>
    </submittedName>
</protein>
<feature type="region of interest" description="Disordered" evidence="2">
    <location>
        <begin position="270"/>
        <end position="298"/>
    </location>
</feature>
<dbReference type="ExpressionAtlas" id="A0A1D6QPV5">
    <property type="expression patterns" value="baseline and differential"/>
</dbReference>
<gene>
    <name evidence="5" type="ORF">ZEAMMB73_Zm00001d053515</name>
</gene>